<dbReference type="InterPro" id="IPR002347">
    <property type="entry name" value="SDR_fam"/>
</dbReference>
<feature type="domain" description="Ketoreductase" evidence="4">
    <location>
        <begin position="12"/>
        <end position="204"/>
    </location>
</feature>
<dbReference type="CDD" id="cd05374">
    <property type="entry name" value="17beta-HSD-like_SDR_c"/>
    <property type="match status" value="1"/>
</dbReference>
<comment type="caution">
    <text evidence="5">The sequence shown here is derived from an EMBL/GenBank/DDBJ whole genome shotgun (WGS) entry which is preliminary data.</text>
</comment>
<proteinExistence type="inferred from homology"/>
<dbReference type="InterPro" id="IPR057326">
    <property type="entry name" value="KR_dom"/>
</dbReference>
<sequence length="285" mass="30449">MDAHPAPGPEPKVWFITGTSTGLGRALAEAVLDAGDRLVATARDETTVADLADRAPDRVRALRLDVTDPSAVQRAVEEAMAAFGRIDVLVNNAGYAMRGALEEITDRQLRDQFDTNVFGPVNLIRAVLPRMRAQRSGHIVQMSSVGGVSTTLGGTAYAGTKFALEGLSEGLAAEVAHLGIGVTIVEPGPFRTDFAGRSVRWAAPIDDYRPVLEPARTGFLAQNGAQPGDPVRAARAIVTAVSRPRPPLRLPLGGPAFDRIRAHLRARLEELDHLETLGRDTDFPA</sequence>
<dbReference type="Proteomes" id="UP000572680">
    <property type="component" value="Unassembled WGS sequence"/>
</dbReference>
<dbReference type="AlphaFoldDB" id="A0A7W3QLK6"/>
<dbReference type="Gene3D" id="3.40.50.720">
    <property type="entry name" value="NAD(P)-binding Rossmann-like Domain"/>
    <property type="match status" value="1"/>
</dbReference>
<keyword evidence="2" id="KW-0560">Oxidoreductase</keyword>
<dbReference type="NCBIfam" id="NF006114">
    <property type="entry name" value="PRK08263.1"/>
    <property type="match status" value="1"/>
</dbReference>
<dbReference type="GO" id="GO:0016491">
    <property type="term" value="F:oxidoreductase activity"/>
    <property type="evidence" value="ECO:0007669"/>
    <property type="project" value="UniProtKB-KW"/>
</dbReference>
<dbReference type="PROSITE" id="PS00061">
    <property type="entry name" value="ADH_SHORT"/>
    <property type="match status" value="1"/>
</dbReference>
<dbReference type="PRINTS" id="PR00081">
    <property type="entry name" value="GDHRDH"/>
</dbReference>
<dbReference type="EMBL" id="JACJIA010000003">
    <property type="protein sequence ID" value="MBA8951582.1"/>
    <property type="molecule type" value="Genomic_DNA"/>
</dbReference>
<dbReference type="PANTHER" id="PTHR43976:SF16">
    <property type="entry name" value="SHORT-CHAIN DEHYDROGENASE_REDUCTASE FAMILY PROTEIN"/>
    <property type="match status" value="1"/>
</dbReference>
<dbReference type="SUPFAM" id="SSF51735">
    <property type="entry name" value="NAD(P)-binding Rossmann-fold domains"/>
    <property type="match status" value="1"/>
</dbReference>
<keyword evidence="6" id="KW-1185">Reference proteome</keyword>
<protein>
    <submittedName>
        <fullName evidence="5">NAD(P)-dependent dehydrogenase (Short-subunit alcohol dehydrogenase family)</fullName>
    </submittedName>
</protein>
<dbReference type="InterPro" id="IPR036291">
    <property type="entry name" value="NAD(P)-bd_dom_sf"/>
</dbReference>
<dbReference type="InterPro" id="IPR020904">
    <property type="entry name" value="Sc_DH/Rdtase_CS"/>
</dbReference>
<evidence type="ECO:0000256" key="1">
    <source>
        <dbReference type="ARBA" id="ARBA00006484"/>
    </source>
</evidence>
<gene>
    <name evidence="5" type="ORF">HNR61_003213</name>
</gene>
<evidence type="ECO:0000313" key="5">
    <source>
        <dbReference type="EMBL" id="MBA8951582.1"/>
    </source>
</evidence>
<evidence type="ECO:0000313" key="6">
    <source>
        <dbReference type="Proteomes" id="UP000572680"/>
    </source>
</evidence>
<comment type="similarity">
    <text evidence="1 3">Belongs to the short-chain dehydrogenases/reductases (SDR) family.</text>
</comment>
<organism evidence="5 6">
    <name type="scientific">Actinomadura namibiensis</name>
    <dbReference type="NCBI Taxonomy" id="182080"/>
    <lineage>
        <taxon>Bacteria</taxon>
        <taxon>Bacillati</taxon>
        <taxon>Actinomycetota</taxon>
        <taxon>Actinomycetes</taxon>
        <taxon>Streptosporangiales</taxon>
        <taxon>Thermomonosporaceae</taxon>
        <taxon>Actinomadura</taxon>
    </lineage>
</organism>
<dbReference type="InterPro" id="IPR051911">
    <property type="entry name" value="SDR_oxidoreductase"/>
</dbReference>
<dbReference type="Pfam" id="PF00106">
    <property type="entry name" value="adh_short"/>
    <property type="match status" value="1"/>
</dbReference>
<dbReference type="NCBIfam" id="NF004824">
    <property type="entry name" value="PRK06180.1"/>
    <property type="match status" value="1"/>
</dbReference>
<dbReference type="RefSeq" id="WP_182843879.1">
    <property type="nucleotide sequence ID" value="NZ_BAAALP010000029.1"/>
</dbReference>
<evidence type="ECO:0000256" key="2">
    <source>
        <dbReference type="ARBA" id="ARBA00023002"/>
    </source>
</evidence>
<evidence type="ECO:0000256" key="3">
    <source>
        <dbReference type="RuleBase" id="RU000363"/>
    </source>
</evidence>
<dbReference type="PRINTS" id="PR00080">
    <property type="entry name" value="SDRFAMILY"/>
</dbReference>
<dbReference type="PANTHER" id="PTHR43976">
    <property type="entry name" value="SHORT CHAIN DEHYDROGENASE"/>
    <property type="match status" value="1"/>
</dbReference>
<accession>A0A7W3QLK6</accession>
<dbReference type="SMART" id="SM00822">
    <property type="entry name" value="PKS_KR"/>
    <property type="match status" value="1"/>
</dbReference>
<evidence type="ECO:0000259" key="4">
    <source>
        <dbReference type="SMART" id="SM00822"/>
    </source>
</evidence>
<name>A0A7W3QLK6_ACTNM</name>
<reference evidence="5 6" key="1">
    <citation type="submission" date="2020-08" db="EMBL/GenBank/DDBJ databases">
        <title>Genomic Encyclopedia of Type Strains, Phase IV (KMG-IV): sequencing the most valuable type-strain genomes for metagenomic binning, comparative biology and taxonomic classification.</title>
        <authorList>
            <person name="Goeker M."/>
        </authorList>
    </citation>
    <scope>NUCLEOTIDE SEQUENCE [LARGE SCALE GENOMIC DNA]</scope>
    <source>
        <strain evidence="5 6">DSM 44197</strain>
    </source>
</reference>